<comment type="caution">
    <text evidence="2">The sequence shown here is derived from an EMBL/GenBank/DDBJ whole genome shotgun (WGS) entry which is preliminary data.</text>
</comment>
<evidence type="ECO:0000256" key="1">
    <source>
        <dbReference type="SAM" id="SignalP"/>
    </source>
</evidence>
<name>A0ABX0HM07_9PROT</name>
<organism evidence="2 3">
    <name type="scientific">Aquisalinus luteolus</name>
    <dbReference type="NCBI Taxonomy" id="1566827"/>
    <lineage>
        <taxon>Bacteria</taxon>
        <taxon>Pseudomonadati</taxon>
        <taxon>Pseudomonadota</taxon>
        <taxon>Alphaproteobacteria</taxon>
        <taxon>Parvularculales</taxon>
        <taxon>Parvularculaceae</taxon>
        <taxon>Aquisalinus</taxon>
    </lineage>
</organism>
<feature type="signal peptide" evidence="1">
    <location>
        <begin position="1"/>
        <end position="23"/>
    </location>
</feature>
<dbReference type="RefSeq" id="WP_155141769.1">
    <property type="nucleotide sequence ID" value="NZ_BMGZ01000003.1"/>
</dbReference>
<feature type="chain" id="PRO_5045735355" evidence="1">
    <location>
        <begin position="24"/>
        <end position="206"/>
    </location>
</feature>
<reference evidence="2 3" key="1">
    <citation type="submission" date="2020-02" db="EMBL/GenBank/DDBJ databases">
        <title>Genome sequence of Parvularcula flava strain NH6-79.</title>
        <authorList>
            <person name="Abdul Karim M.H."/>
            <person name="Lam M.Q."/>
            <person name="Chen S.J."/>
            <person name="Yahya A."/>
            <person name="Shahir S."/>
            <person name="Shamsir M.S."/>
            <person name="Chong C.S."/>
        </authorList>
    </citation>
    <scope>NUCLEOTIDE SEQUENCE [LARGE SCALE GENOMIC DNA]</scope>
    <source>
        <strain evidence="2 3">NH6-79</strain>
    </source>
</reference>
<keyword evidence="1" id="KW-0732">Signal</keyword>
<accession>A0ABX0HM07</accession>
<evidence type="ECO:0000313" key="2">
    <source>
        <dbReference type="EMBL" id="NHK29089.1"/>
    </source>
</evidence>
<gene>
    <name evidence="2" type="ORF">FF098_014290</name>
</gene>
<dbReference type="Proteomes" id="UP000818603">
    <property type="component" value="Unassembled WGS sequence"/>
</dbReference>
<proteinExistence type="predicted"/>
<sequence>MKIRPACAALAAGLFLPSLSAAAQEGCSDAVWASGFRVEAALMASYATASAASSVGFPLTPAGDNFTAAYSPALSISVLSIHQESSALGVRVTIVLPEAPQSFEGKAVSLAWVDGELAPLGPLPDAILQPHPGSTDGLVADILIEGQTAHDMYEQDYFRIDATFPDGKTARSNTLAALGNPHRKALTLLEGLLGKAQAGECTPAEG</sequence>
<dbReference type="EMBL" id="VCJR02000003">
    <property type="protein sequence ID" value="NHK29089.1"/>
    <property type="molecule type" value="Genomic_DNA"/>
</dbReference>
<protein>
    <submittedName>
        <fullName evidence="2">Uncharacterized protein</fullName>
    </submittedName>
</protein>
<evidence type="ECO:0000313" key="3">
    <source>
        <dbReference type="Proteomes" id="UP000818603"/>
    </source>
</evidence>
<keyword evidence="3" id="KW-1185">Reference proteome</keyword>